<organism evidence="2">
    <name type="scientific">uncultured Desulfobacterium sp</name>
    <dbReference type="NCBI Taxonomy" id="201089"/>
    <lineage>
        <taxon>Bacteria</taxon>
        <taxon>Pseudomonadati</taxon>
        <taxon>Thermodesulfobacteriota</taxon>
        <taxon>Desulfobacteria</taxon>
        <taxon>Desulfobacterales</taxon>
        <taxon>Desulfobacteriaceae</taxon>
        <taxon>Desulfobacterium</taxon>
        <taxon>environmental samples</taxon>
    </lineage>
</organism>
<dbReference type="SMART" id="SM00530">
    <property type="entry name" value="HTH_XRE"/>
    <property type="match status" value="1"/>
</dbReference>
<protein>
    <submittedName>
        <fullName evidence="2">Transcriptional regulator, XRE family</fullName>
    </submittedName>
</protein>
<feature type="domain" description="HTH cro/C1-type" evidence="1">
    <location>
        <begin position="26"/>
        <end position="80"/>
    </location>
</feature>
<reference evidence="2" key="1">
    <citation type="submission" date="2018-01" db="EMBL/GenBank/DDBJ databases">
        <authorList>
            <person name="Regsiter A."/>
            <person name="William W."/>
        </authorList>
    </citation>
    <scope>NUCLEOTIDE SEQUENCE</scope>
    <source>
        <strain evidence="2">TRIP AH-1</strain>
    </source>
</reference>
<dbReference type="SUPFAM" id="SSF47413">
    <property type="entry name" value="lambda repressor-like DNA-binding domains"/>
    <property type="match status" value="1"/>
</dbReference>
<accession>A0A445N3X3</accession>
<proteinExistence type="predicted"/>
<dbReference type="GO" id="GO:0003677">
    <property type="term" value="F:DNA binding"/>
    <property type="evidence" value="ECO:0007669"/>
    <property type="project" value="InterPro"/>
</dbReference>
<dbReference type="EMBL" id="OJIN01000239">
    <property type="protein sequence ID" value="SPD76376.1"/>
    <property type="molecule type" value="Genomic_DNA"/>
</dbReference>
<dbReference type="Gene3D" id="1.10.260.40">
    <property type="entry name" value="lambda repressor-like DNA-binding domains"/>
    <property type="match status" value="1"/>
</dbReference>
<name>A0A445N3X3_9BACT</name>
<evidence type="ECO:0000259" key="1">
    <source>
        <dbReference type="PROSITE" id="PS50943"/>
    </source>
</evidence>
<gene>
    <name evidence="2" type="ORF">PITCH_A920004</name>
</gene>
<dbReference type="InterPro" id="IPR001387">
    <property type="entry name" value="Cro/C1-type_HTH"/>
</dbReference>
<dbReference type="AlphaFoldDB" id="A0A445N3X3"/>
<sequence length="114" mass="13018">MTKRTPSQFGLPPELVDTVSKLGNHIRVARKRREMTLDDLASRMFVTRKTLSRLENGDPGVSLAVLASALWALGFEKDLLEIVHPEKDNLGMYLEQRRLPKRVRRSKTGDDLDF</sequence>
<evidence type="ECO:0000313" key="2">
    <source>
        <dbReference type="EMBL" id="SPD76376.1"/>
    </source>
</evidence>
<dbReference type="Pfam" id="PF13560">
    <property type="entry name" value="HTH_31"/>
    <property type="match status" value="1"/>
</dbReference>
<dbReference type="InterPro" id="IPR010982">
    <property type="entry name" value="Lambda_DNA-bd_dom_sf"/>
</dbReference>
<dbReference type="PROSITE" id="PS50943">
    <property type="entry name" value="HTH_CROC1"/>
    <property type="match status" value="1"/>
</dbReference>
<dbReference type="CDD" id="cd00093">
    <property type="entry name" value="HTH_XRE"/>
    <property type="match status" value="1"/>
</dbReference>